<keyword evidence="3" id="KW-1185">Reference proteome</keyword>
<evidence type="ECO:0000313" key="2">
    <source>
        <dbReference type="EMBL" id="MBD9356813.1"/>
    </source>
</evidence>
<keyword evidence="1" id="KW-0175">Coiled coil</keyword>
<dbReference type="RefSeq" id="WP_192375138.1">
    <property type="nucleotide sequence ID" value="NZ_CAJHIV010000001.1"/>
</dbReference>
<gene>
    <name evidence="2" type="ORF">IE877_13120</name>
</gene>
<reference evidence="2 3" key="1">
    <citation type="submission" date="2020-09" db="EMBL/GenBank/DDBJ databases">
        <title>Methylomonas albis sp. nov. and Methylomonas fluvii sp. nov.: Two cold-adapted methanotrophs from the River Elbe and an amended description of Methylovulum psychrotolerans strain Eb1.</title>
        <authorList>
            <person name="Bussmann I.K."/>
            <person name="Klings K.-W."/>
            <person name="Warnstedt J."/>
            <person name="Hoppert M."/>
            <person name="Saborowski A."/>
            <person name="Horn F."/>
            <person name="Liebner S."/>
        </authorList>
    </citation>
    <scope>NUCLEOTIDE SEQUENCE [LARGE SCALE GENOMIC DNA]</scope>
    <source>
        <strain evidence="2 3">EbA</strain>
    </source>
</reference>
<proteinExistence type="predicted"/>
<sequence length="162" mass="19155">MGWQDKVRDLAREAKQEQLIEQSKIDLARVEAEHREEERKQKEENFIIEFQPEGIPPDTFEEFRDKNIDRLVELDSTIGRKKLTPMQRATSESLLLIYNLTEKYRVKYLDQLEAPAAWGKIVSGEFKSDLIREIIGDKKIKYNDGELQSGSEFREKYLSRFK</sequence>
<name>A0ABR9D3H1_9GAMM</name>
<evidence type="ECO:0000313" key="3">
    <source>
        <dbReference type="Proteomes" id="UP000652176"/>
    </source>
</evidence>
<feature type="coiled-coil region" evidence="1">
    <location>
        <begin position="13"/>
        <end position="45"/>
    </location>
</feature>
<dbReference type="Proteomes" id="UP000652176">
    <property type="component" value="Unassembled WGS sequence"/>
</dbReference>
<comment type="caution">
    <text evidence="2">The sequence shown here is derived from an EMBL/GenBank/DDBJ whole genome shotgun (WGS) entry which is preliminary data.</text>
</comment>
<protein>
    <submittedName>
        <fullName evidence="2">Uncharacterized protein</fullName>
    </submittedName>
</protein>
<accession>A0ABR9D3H1</accession>
<dbReference type="EMBL" id="JACXSS010000001">
    <property type="protein sequence ID" value="MBD9356813.1"/>
    <property type="molecule type" value="Genomic_DNA"/>
</dbReference>
<organism evidence="2 3">
    <name type="scientific">Methylomonas albis</name>
    <dbReference type="NCBI Taxonomy" id="1854563"/>
    <lineage>
        <taxon>Bacteria</taxon>
        <taxon>Pseudomonadati</taxon>
        <taxon>Pseudomonadota</taxon>
        <taxon>Gammaproteobacteria</taxon>
        <taxon>Methylococcales</taxon>
        <taxon>Methylococcaceae</taxon>
        <taxon>Methylomonas</taxon>
    </lineage>
</organism>
<evidence type="ECO:0000256" key="1">
    <source>
        <dbReference type="SAM" id="Coils"/>
    </source>
</evidence>